<dbReference type="FunFam" id="1.20.1060.10:FF:000001">
    <property type="entry name" value="DNA polymerase I"/>
    <property type="match status" value="1"/>
</dbReference>
<dbReference type="InterPro" id="IPR002298">
    <property type="entry name" value="DNA_polymerase_A"/>
</dbReference>
<dbReference type="SUPFAM" id="SSF56672">
    <property type="entry name" value="DNA/RNA polymerases"/>
    <property type="match status" value="1"/>
</dbReference>
<dbReference type="SMART" id="SM00482">
    <property type="entry name" value="POLAc"/>
    <property type="match status" value="1"/>
</dbReference>
<dbReference type="GO" id="GO:0006261">
    <property type="term" value="P:DNA-templated DNA replication"/>
    <property type="evidence" value="ECO:0007669"/>
    <property type="project" value="UniProtKB-UniRule"/>
</dbReference>
<dbReference type="InterPro" id="IPR036279">
    <property type="entry name" value="5-3_exonuclease_C_sf"/>
</dbReference>
<feature type="domain" description="DNA-directed DNA polymerase family A palm" evidence="14">
    <location>
        <begin position="666"/>
        <end position="880"/>
    </location>
</feature>
<dbReference type="Proteomes" id="UP000034175">
    <property type="component" value="Unassembled WGS sequence"/>
</dbReference>
<dbReference type="InterPro" id="IPR020045">
    <property type="entry name" value="DNA_polI_H3TH"/>
</dbReference>
<keyword evidence="12" id="KW-0175">Coiled coil</keyword>
<dbReference type="SUPFAM" id="SSF53098">
    <property type="entry name" value="Ribonuclease H-like"/>
    <property type="match status" value="1"/>
</dbReference>
<dbReference type="InterPro" id="IPR001098">
    <property type="entry name" value="DNA-dir_DNA_pol_A_palm_dom"/>
</dbReference>
<dbReference type="InterPro" id="IPR054690">
    <property type="entry name" value="DNA_polI_exonuclease"/>
</dbReference>
<dbReference type="Gene3D" id="3.30.70.370">
    <property type="match status" value="1"/>
</dbReference>
<reference evidence="15 16" key="1">
    <citation type="journal article" date="2015" name="Nature">
        <title>rRNA introns, odd ribosomes, and small enigmatic genomes across a large radiation of phyla.</title>
        <authorList>
            <person name="Brown C.T."/>
            <person name="Hug L.A."/>
            <person name="Thomas B.C."/>
            <person name="Sharon I."/>
            <person name="Castelle C.J."/>
            <person name="Singh A."/>
            <person name="Wilkins M.J."/>
            <person name="Williams K.H."/>
            <person name="Banfield J.F."/>
        </authorList>
    </citation>
    <scope>NUCLEOTIDE SEQUENCE [LARGE SCALE GENOMIC DNA]</scope>
</reference>
<dbReference type="NCBIfam" id="TIGR00593">
    <property type="entry name" value="pola"/>
    <property type="match status" value="1"/>
</dbReference>
<dbReference type="EC" id="2.7.7.7" evidence="10 11"/>
<feature type="domain" description="5'-3' exonuclease" evidence="13">
    <location>
        <begin position="2"/>
        <end position="285"/>
    </location>
</feature>
<dbReference type="Gene3D" id="1.10.150.20">
    <property type="entry name" value="5' to 3' exonuclease, C-terminal subdomain"/>
    <property type="match status" value="2"/>
</dbReference>
<keyword evidence="11" id="KW-0540">Nuclease</keyword>
<dbReference type="InterPro" id="IPR020046">
    <property type="entry name" value="5-3_exonucl_a-hlix_arch_N"/>
</dbReference>
<dbReference type="FunFam" id="1.10.150.20:FF:000002">
    <property type="entry name" value="DNA polymerase I"/>
    <property type="match status" value="1"/>
</dbReference>
<feature type="coiled-coil region" evidence="12">
    <location>
        <begin position="521"/>
        <end position="548"/>
    </location>
</feature>
<gene>
    <name evidence="11" type="primary">polA</name>
    <name evidence="15" type="ORF">UX39_C0023G0004</name>
</gene>
<evidence type="ECO:0000256" key="8">
    <source>
        <dbReference type="ARBA" id="ARBA00023204"/>
    </source>
</evidence>
<evidence type="ECO:0000256" key="6">
    <source>
        <dbReference type="ARBA" id="ARBA00022932"/>
    </source>
</evidence>
<proteinExistence type="inferred from homology"/>
<evidence type="ECO:0000256" key="10">
    <source>
        <dbReference type="NCBIfam" id="TIGR00593"/>
    </source>
</evidence>
<dbReference type="SUPFAM" id="SSF88723">
    <property type="entry name" value="PIN domain-like"/>
    <property type="match status" value="1"/>
</dbReference>
<dbReference type="InterPro" id="IPR012337">
    <property type="entry name" value="RNaseH-like_sf"/>
</dbReference>
<keyword evidence="2 11" id="KW-0808">Transferase</keyword>
<dbReference type="Gene3D" id="3.30.420.10">
    <property type="entry name" value="Ribonuclease H-like superfamily/Ribonuclease H"/>
    <property type="match status" value="1"/>
</dbReference>
<comment type="caution">
    <text evidence="15">The sequence shown here is derived from an EMBL/GenBank/DDBJ whole genome shotgun (WGS) entry which is preliminary data.</text>
</comment>
<dbReference type="SUPFAM" id="SSF47807">
    <property type="entry name" value="5' to 3' exonuclease, C-terminal subdomain"/>
    <property type="match status" value="1"/>
</dbReference>
<dbReference type="InterPro" id="IPR019760">
    <property type="entry name" value="DNA-dir_DNA_pol_A_CS"/>
</dbReference>
<keyword evidence="11" id="KW-0269">Exonuclease</keyword>
<protein>
    <recommendedName>
        <fullName evidence="10 11">DNA polymerase I</fullName>
        <ecNumber evidence="10 11">2.7.7.7</ecNumber>
    </recommendedName>
</protein>
<dbReference type="PRINTS" id="PR00868">
    <property type="entry name" value="DNAPOLI"/>
</dbReference>
<evidence type="ECO:0000313" key="16">
    <source>
        <dbReference type="Proteomes" id="UP000034175"/>
    </source>
</evidence>
<keyword evidence="11" id="KW-0378">Hydrolase</keyword>
<dbReference type="CDD" id="cd09859">
    <property type="entry name" value="PIN_53EXO"/>
    <property type="match status" value="1"/>
</dbReference>
<accession>A0A0G1RXR5</accession>
<dbReference type="InterPro" id="IPR018320">
    <property type="entry name" value="DNA_polymerase_1"/>
</dbReference>
<dbReference type="CDD" id="cd06140">
    <property type="entry name" value="DNA_polA_I_Bacillus_like_exo"/>
    <property type="match status" value="1"/>
</dbReference>
<evidence type="ECO:0000259" key="14">
    <source>
        <dbReference type="SMART" id="SM00482"/>
    </source>
</evidence>
<dbReference type="InterPro" id="IPR002421">
    <property type="entry name" value="5-3_exonuclease"/>
</dbReference>
<evidence type="ECO:0000256" key="5">
    <source>
        <dbReference type="ARBA" id="ARBA00022763"/>
    </source>
</evidence>
<evidence type="ECO:0000256" key="7">
    <source>
        <dbReference type="ARBA" id="ARBA00023125"/>
    </source>
</evidence>
<dbReference type="FunFam" id="1.10.150.20:FF:000003">
    <property type="entry name" value="DNA polymerase I"/>
    <property type="match status" value="1"/>
</dbReference>
<dbReference type="InterPro" id="IPR036397">
    <property type="entry name" value="RNaseH_sf"/>
</dbReference>
<organism evidence="15 16">
    <name type="scientific">Candidatus Magasanikbacteria bacterium GW2011_GWA2_46_17</name>
    <dbReference type="NCBI Taxonomy" id="1619042"/>
    <lineage>
        <taxon>Bacteria</taxon>
        <taxon>Candidatus Magasanikiibacteriota</taxon>
    </lineage>
</organism>
<evidence type="ECO:0000256" key="3">
    <source>
        <dbReference type="ARBA" id="ARBA00022695"/>
    </source>
</evidence>
<dbReference type="PATRIC" id="fig|1619042.3.peg.572"/>
<keyword evidence="6 11" id="KW-0239">DNA-directed DNA polymerase</keyword>
<dbReference type="PANTHER" id="PTHR10133">
    <property type="entry name" value="DNA POLYMERASE I"/>
    <property type="match status" value="1"/>
</dbReference>
<dbReference type="NCBIfam" id="NF004397">
    <property type="entry name" value="PRK05755.1"/>
    <property type="match status" value="1"/>
</dbReference>
<keyword evidence="7 11" id="KW-0238">DNA-binding</keyword>
<dbReference type="GO" id="GO:0003677">
    <property type="term" value="F:DNA binding"/>
    <property type="evidence" value="ECO:0007669"/>
    <property type="project" value="UniProtKB-UniRule"/>
</dbReference>
<dbReference type="Gene3D" id="3.40.50.1010">
    <property type="entry name" value="5'-nuclease"/>
    <property type="match status" value="1"/>
</dbReference>
<dbReference type="EMBL" id="LCMA01000023">
    <property type="protein sequence ID" value="KKU25655.1"/>
    <property type="molecule type" value="Genomic_DNA"/>
</dbReference>
<dbReference type="GO" id="GO:0008409">
    <property type="term" value="F:5'-3' exonuclease activity"/>
    <property type="evidence" value="ECO:0007669"/>
    <property type="project" value="UniProtKB-UniRule"/>
</dbReference>
<evidence type="ECO:0000256" key="2">
    <source>
        <dbReference type="ARBA" id="ARBA00022679"/>
    </source>
</evidence>
<sequence>MQKFIIVDGNAIIHRSYHALPPLTTREGIMVNAVYGFTSMLLKVWQDLKPEYIAVTFDVAGPTFRHVQYDKYKGKRIKADDELYQQIPLVYEVVRAFNIPIYTKQGYEADDVIGTIVDEIKNQKSKIPFQDGSASGEKNQIETFVVTGDMDTLQLVEDGVKVYTLRKGMADTMVYDENEVRERYGFGPEMVVDYKALRGDPSDNIPGVPGVGEKTATELIQKIGDIEEIYKQLDNSNSKLRKESKSGVIKKLEEGKESAFMSKRLAAIDRHVPGLGFALDDCLVKQYDKEKLLKLFQKFEFTSLLKRIPGKEKLAGAEGKAPKKRRAGGEDIKFTEIRDTKQIKEIINTVREMGTYSCRALLDTKDLFTAKINGLVVITDLQGYFLPTSQGPLKHLREIFDDSNIELLGHDLKELIKILKLNGVEIKNKIFDIKIASYLLNPGSRAHDVASVALKALGREIPEFGSAETLFGIDAKAIANTLFLINQTKNTLEQGLKNANNLGLFEKIEMPLISVLAEMELNGVAVDLEKLDELSEQLRNETAKVTKKIYRLAGQEFNISSPIQLREILFDKLQIPVESVKKGKTGLSTSAEELEKLRGLHPIIDEISEYRGLVKLANTYVDVLPTLMHPETKRIHTSFNQAVTATGRLSSSDPNLQNIPVRTALGREIRKAFVAEPDNVLVSADYSQIELRIVASLAQDERMIDIFNKGEDIHCATAAAIHGVLPEKVTLDMRRSAKEINFGILYGISAYGLSWRAGISREEAKAFIDKYFEQFSGIQKYIERTLEFTRSEGYCETLFGRRRYIPELNAANFQLRSAAERMAINHPIQGTAADLIKMAMTSVSAKLNKLFTVIPSEGRPKVKIILQVHDELVLEVKKGLEDEVEKMLKETMENIIKLRVPIVVDVRSGRNWGEIK</sequence>
<dbReference type="Pfam" id="PF01367">
    <property type="entry name" value="5_3_exonuc"/>
    <property type="match status" value="1"/>
</dbReference>
<dbReference type="GO" id="GO:0006302">
    <property type="term" value="P:double-strand break repair"/>
    <property type="evidence" value="ECO:0007669"/>
    <property type="project" value="TreeGrafter"/>
</dbReference>
<dbReference type="SMART" id="SM00475">
    <property type="entry name" value="53EXOc"/>
    <property type="match status" value="1"/>
</dbReference>
<keyword evidence="4 11" id="KW-0235">DNA replication</keyword>
<dbReference type="AlphaFoldDB" id="A0A0G1RXR5"/>
<comment type="function">
    <text evidence="11">In addition to polymerase activity, this DNA polymerase exhibits 5'-3' exonuclease activity.</text>
</comment>
<evidence type="ECO:0000256" key="1">
    <source>
        <dbReference type="ARBA" id="ARBA00007705"/>
    </source>
</evidence>
<dbReference type="SMART" id="SM00279">
    <property type="entry name" value="HhH2"/>
    <property type="match status" value="1"/>
</dbReference>
<dbReference type="Pfam" id="PF02739">
    <property type="entry name" value="5_3_exonuc_N"/>
    <property type="match status" value="1"/>
</dbReference>
<dbReference type="CDD" id="cd08637">
    <property type="entry name" value="DNA_pol_A_pol_I_C"/>
    <property type="match status" value="1"/>
</dbReference>
<dbReference type="Pfam" id="PF22619">
    <property type="entry name" value="DNA_polI_exo1"/>
    <property type="match status" value="1"/>
</dbReference>
<keyword evidence="8 11" id="KW-0234">DNA repair</keyword>
<dbReference type="InterPro" id="IPR008918">
    <property type="entry name" value="HhH2"/>
</dbReference>
<dbReference type="InterPro" id="IPR029060">
    <property type="entry name" value="PIN-like_dom_sf"/>
</dbReference>
<dbReference type="GO" id="GO:0003887">
    <property type="term" value="F:DNA-directed DNA polymerase activity"/>
    <property type="evidence" value="ECO:0007669"/>
    <property type="project" value="UniProtKB-UniRule"/>
</dbReference>
<dbReference type="PROSITE" id="PS00447">
    <property type="entry name" value="DNA_POLYMERASE_A"/>
    <property type="match status" value="1"/>
</dbReference>
<evidence type="ECO:0000259" key="13">
    <source>
        <dbReference type="SMART" id="SM00475"/>
    </source>
</evidence>
<evidence type="ECO:0000256" key="4">
    <source>
        <dbReference type="ARBA" id="ARBA00022705"/>
    </source>
</evidence>
<dbReference type="CDD" id="cd09898">
    <property type="entry name" value="H3TH_53EXO"/>
    <property type="match status" value="1"/>
</dbReference>
<comment type="catalytic activity">
    <reaction evidence="9 11">
        <text>DNA(n) + a 2'-deoxyribonucleoside 5'-triphosphate = DNA(n+1) + diphosphate</text>
        <dbReference type="Rhea" id="RHEA:22508"/>
        <dbReference type="Rhea" id="RHEA-COMP:17339"/>
        <dbReference type="Rhea" id="RHEA-COMP:17340"/>
        <dbReference type="ChEBI" id="CHEBI:33019"/>
        <dbReference type="ChEBI" id="CHEBI:61560"/>
        <dbReference type="ChEBI" id="CHEBI:173112"/>
        <dbReference type="EC" id="2.7.7.7"/>
    </reaction>
</comment>
<dbReference type="PANTHER" id="PTHR10133:SF27">
    <property type="entry name" value="DNA POLYMERASE NU"/>
    <property type="match status" value="1"/>
</dbReference>
<dbReference type="Pfam" id="PF00476">
    <property type="entry name" value="DNA_pol_A"/>
    <property type="match status" value="1"/>
</dbReference>
<comment type="similarity">
    <text evidence="1 11">Belongs to the DNA polymerase type-A family.</text>
</comment>
<evidence type="ECO:0000256" key="9">
    <source>
        <dbReference type="ARBA" id="ARBA00049244"/>
    </source>
</evidence>
<dbReference type="Gene3D" id="1.20.1060.10">
    <property type="entry name" value="Taq DNA Polymerase, Chain T, domain 4"/>
    <property type="match status" value="1"/>
</dbReference>
<evidence type="ECO:0000313" key="15">
    <source>
        <dbReference type="EMBL" id="KKU25655.1"/>
    </source>
</evidence>
<name>A0A0G1RXR5_9BACT</name>
<evidence type="ECO:0000256" key="12">
    <source>
        <dbReference type="SAM" id="Coils"/>
    </source>
</evidence>
<keyword evidence="5 11" id="KW-0227">DNA damage</keyword>
<evidence type="ECO:0000256" key="11">
    <source>
        <dbReference type="RuleBase" id="RU004460"/>
    </source>
</evidence>
<dbReference type="InterPro" id="IPR043502">
    <property type="entry name" value="DNA/RNA_pol_sf"/>
</dbReference>
<keyword evidence="3 11" id="KW-0548">Nucleotidyltransferase</keyword>